<proteinExistence type="predicted"/>
<keyword evidence="1" id="KW-0472">Membrane</keyword>
<dbReference type="EMBL" id="WMII01000018">
    <property type="protein sequence ID" value="MTH65869.1"/>
    <property type="molecule type" value="Genomic_DNA"/>
</dbReference>
<organism evidence="2 3">
    <name type="scientific">Paracoccus shanxieyensis</name>
    <dbReference type="NCBI Taxonomy" id="2675752"/>
    <lineage>
        <taxon>Bacteria</taxon>
        <taxon>Pseudomonadati</taxon>
        <taxon>Pseudomonadota</taxon>
        <taxon>Alphaproteobacteria</taxon>
        <taxon>Rhodobacterales</taxon>
        <taxon>Paracoccaceae</taxon>
        <taxon>Paracoccus</taxon>
    </lineage>
</organism>
<keyword evidence="1" id="KW-1133">Transmembrane helix</keyword>
<reference evidence="2 3" key="1">
    <citation type="submission" date="2019-11" db="EMBL/GenBank/DDBJ databases">
        <authorList>
            <person name="Dong K."/>
        </authorList>
    </citation>
    <scope>NUCLEOTIDE SEQUENCE [LARGE SCALE GENOMIC DNA]</scope>
    <source>
        <strain evidence="2 3">DK608</strain>
    </source>
</reference>
<keyword evidence="1" id="KW-0812">Transmembrane</keyword>
<feature type="transmembrane region" description="Helical" evidence="1">
    <location>
        <begin position="6"/>
        <end position="26"/>
    </location>
</feature>
<gene>
    <name evidence="2" type="ORF">GL284_16485</name>
</gene>
<dbReference type="Proteomes" id="UP000478740">
    <property type="component" value="Unassembled WGS sequence"/>
</dbReference>
<name>A0A6L6J141_9RHOB</name>
<protein>
    <submittedName>
        <fullName evidence="2">Uncharacterized protein</fullName>
    </submittedName>
</protein>
<keyword evidence="3" id="KW-1185">Reference proteome</keyword>
<evidence type="ECO:0000313" key="2">
    <source>
        <dbReference type="EMBL" id="MTH65869.1"/>
    </source>
</evidence>
<sequence length="131" mass="14309">MAKGWAAPAIGIVTALAVVLGLVLTGGPGHARKQQRDAQREQDLMSMAGWVDCLATAEGALPATLSDLPQCDFRARLTDPYSQKPYRYEVTGQTSYRLCADFELPPQRPADRWGRNSDGCILRDYQPGKDG</sequence>
<comment type="caution">
    <text evidence="2">The sequence shown here is derived from an EMBL/GenBank/DDBJ whole genome shotgun (WGS) entry which is preliminary data.</text>
</comment>
<evidence type="ECO:0000256" key="1">
    <source>
        <dbReference type="SAM" id="Phobius"/>
    </source>
</evidence>
<dbReference type="AlphaFoldDB" id="A0A6L6J141"/>
<dbReference type="RefSeq" id="WP_155045748.1">
    <property type="nucleotide sequence ID" value="NZ_WMIH01000020.1"/>
</dbReference>
<accession>A0A6L6J141</accession>
<evidence type="ECO:0000313" key="3">
    <source>
        <dbReference type="Proteomes" id="UP000478740"/>
    </source>
</evidence>